<sequence>MSRIFITGSTEGLGRAAAEALMDDGHEVILHARSPERAAALDGLGKRSGGLVVGDLSSAAETRDVADQVNALGRMDAIIHNAGIYSTADRGPAAEGHATIFAVNSLAPYMLTALIDRPSRLVYLSSSLHRGGEGSLDDLDWEKREWDAGKAYAETKLHVAALAAALSRRWPDVVCSAVDPGWVRTRMGGASAPVDIDTGRRTQVWLAASTDPAALVSGRYWHDLQMEEPAGEVTDTGFQDRLLQRLEEITGIGLP</sequence>
<organism evidence="2 3">
    <name type="scientific">Sphingobium fuliginis (strain ATCC 27551)</name>
    <dbReference type="NCBI Taxonomy" id="336203"/>
    <lineage>
        <taxon>Bacteria</taxon>
        <taxon>Pseudomonadati</taxon>
        <taxon>Pseudomonadota</taxon>
        <taxon>Alphaproteobacteria</taxon>
        <taxon>Sphingomonadales</taxon>
        <taxon>Sphingomonadaceae</taxon>
        <taxon>Sphingobium</taxon>
    </lineage>
</organism>
<dbReference type="AlphaFoldDB" id="A0A292ZLI6"/>
<dbReference type="InterPro" id="IPR036291">
    <property type="entry name" value="NAD(P)-bd_dom_sf"/>
</dbReference>
<dbReference type="InterPro" id="IPR002347">
    <property type="entry name" value="SDR_fam"/>
</dbReference>
<proteinExistence type="predicted"/>
<evidence type="ECO:0000313" key="3">
    <source>
        <dbReference type="Proteomes" id="UP000221538"/>
    </source>
</evidence>
<reference evidence="2 3" key="2">
    <citation type="journal article" date="2013" name="Environ. Sci. Technol.">
        <title>The 4-tert-butylphenol-utilizing bacterium Sphingobium fuliginis OMI can degrade bisphenols via phenolic ring hydroxylation and meta-cleavage pathway.</title>
        <authorList>
            <person name="Ogata Y."/>
            <person name="Goda S."/>
            <person name="Toyama T."/>
            <person name="Sei K."/>
            <person name="Ike M."/>
        </authorList>
    </citation>
    <scope>NUCLEOTIDE SEQUENCE [LARGE SCALE GENOMIC DNA]</scope>
    <source>
        <strain evidence="2 3">OMI</strain>
    </source>
</reference>
<keyword evidence="1" id="KW-0560">Oxidoreductase</keyword>
<comment type="caution">
    <text evidence="2">The sequence shown here is derived from an EMBL/GenBank/DDBJ whole genome shotgun (WGS) entry which is preliminary data.</text>
</comment>
<dbReference type="Proteomes" id="UP000221538">
    <property type="component" value="Unassembled WGS sequence"/>
</dbReference>
<dbReference type="RefSeq" id="WP_099186792.1">
    <property type="nucleotide sequence ID" value="NZ_BEWI01000032.1"/>
</dbReference>
<evidence type="ECO:0000256" key="1">
    <source>
        <dbReference type="ARBA" id="ARBA00023002"/>
    </source>
</evidence>
<dbReference type="PRINTS" id="PR00081">
    <property type="entry name" value="GDHRDH"/>
</dbReference>
<name>A0A292ZLI6_SPHSA</name>
<dbReference type="Gene3D" id="3.40.50.720">
    <property type="entry name" value="NAD(P)-binding Rossmann-like Domain"/>
    <property type="match status" value="1"/>
</dbReference>
<dbReference type="SUPFAM" id="SSF51735">
    <property type="entry name" value="NAD(P)-binding Rossmann-fold domains"/>
    <property type="match status" value="1"/>
</dbReference>
<protein>
    <submittedName>
        <fullName evidence="2">Daunorubicin C-13 ketoreductase</fullName>
    </submittedName>
</protein>
<dbReference type="Pfam" id="PF00106">
    <property type="entry name" value="adh_short"/>
    <property type="match status" value="1"/>
</dbReference>
<dbReference type="PANTHER" id="PTHR43157">
    <property type="entry name" value="PHOSPHATIDYLINOSITOL-GLYCAN BIOSYNTHESIS CLASS F PROTEIN-RELATED"/>
    <property type="match status" value="1"/>
</dbReference>
<reference evidence="2 3" key="1">
    <citation type="journal article" date="2013" name="Biodegradation">
        <title>Occurrence of 4-tert-butylphenol (4-t-BP) biodegradation in an aquatic sample caused by the presence of Spirodela polyrrhiza and isolation of a 4-t-BP-utilizing bacterium.</title>
        <authorList>
            <person name="Ogata Y."/>
            <person name="Toyama T."/>
            <person name="Yu N."/>
            <person name="Wang X."/>
            <person name="Sei K."/>
            <person name="Ike M."/>
        </authorList>
    </citation>
    <scope>NUCLEOTIDE SEQUENCE [LARGE SCALE GENOMIC DNA]</scope>
    <source>
        <strain evidence="2 3">OMI</strain>
    </source>
</reference>
<dbReference type="PANTHER" id="PTHR43157:SF31">
    <property type="entry name" value="PHOSPHATIDYLINOSITOL-GLYCAN BIOSYNTHESIS CLASS F PROTEIN"/>
    <property type="match status" value="1"/>
</dbReference>
<evidence type="ECO:0000313" key="2">
    <source>
        <dbReference type="EMBL" id="GAY24297.1"/>
    </source>
</evidence>
<dbReference type="EMBL" id="BEWI01000032">
    <property type="protein sequence ID" value="GAY24297.1"/>
    <property type="molecule type" value="Genomic_DNA"/>
</dbReference>
<gene>
    <name evidence="2" type="ORF">SFOMI_4877</name>
</gene>
<dbReference type="GO" id="GO:0016491">
    <property type="term" value="F:oxidoreductase activity"/>
    <property type="evidence" value="ECO:0007669"/>
    <property type="project" value="UniProtKB-KW"/>
</dbReference>
<accession>A0A292ZLI6</accession>